<dbReference type="SUPFAM" id="SSF49562">
    <property type="entry name" value="C2 domain (Calcium/lipid-binding domain, CaLB)"/>
    <property type="match status" value="1"/>
</dbReference>
<dbReference type="InParanoid" id="C5KIU1"/>
<dbReference type="RefSeq" id="XP_002783806.1">
    <property type="nucleotide sequence ID" value="XM_002783760.1"/>
</dbReference>
<feature type="compositionally biased region" description="Acidic residues" evidence="1">
    <location>
        <begin position="255"/>
        <end position="270"/>
    </location>
</feature>
<proteinExistence type="predicted"/>
<dbReference type="OMA" id="CWMGEGR"/>
<feature type="compositionally biased region" description="Acidic residues" evidence="1">
    <location>
        <begin position="284"/>
        <end position="295"/>
    </location>
</feature>
<feature type="region of interest" description="Disordered" evidence="1">
    <location>
        <begin position="230"/>
        <end position="308"/>
    </location>
</feature>
<dbReference type="Proteomes" id="UP000007800">
    <property type="component" value="Unassembled WGS sequence"/>
</dbReference>
<keyword evidence="3" id="KW-1185">Reference proteome</keyword>
<feature type="compositionally biased region" description="Basic and acidic residues" evidence="1">
    <location>
        <begin position="244"/>
        <end position="254"/>
    </location>
</feature>
<gene>
    <name evidence="2" type="ORF">Pmar_PMAR027201</name>
</gene>
<reference evidence="2 3" key="1">
    <citation type="submission" date="2008-07" db="EMBL/GenBank/DDBJ databases">
        <authorList>
            <person name="El-Sayed N."/>
            <person name="Caler E."/>
            <person name="Inman J."/>
            <person name="Amedeo P."/>
            <person name="Hass B."/>
            <person name="Wortman J."/>
        </authorList>
    </citation>
    <scope>NUCLEOTIDE SEQUENCE [LARGE SCALE GENOMIC DNA]</scope>
    <source>
        <strain evidence="3">ATCC 50983 / TXsc</strain>
    </source>
</reference>
<name>C5KIU1_PERM5</name>
<dbReference type="Gene3D" id="2.60.40.150">
    <property type="entry name" value="C2 domain"/>
    <property type="match status" value="1"/>
</dbReference>
<sequence length="308" mass="34812">MPTSAKGWVKPELRVSIMRVKHLKDTGCHAVEVELDGQRPKRTAWVDGSNDKEFNREAGFFLKGDQQENNADFWNKAFVHVTVILQRTFRSDKNVAVCHLSMKVIRKYGEVRGWVPLMHDSTYAGEMLLRAKLQGVDTWKNCEKGPASEAAFNLPFNGAPDSNTSNWEAYNAMMAAAAPMGAPGVFAAMQMRKDTDGKMRAATAEGTPVPMSQEEYNTQVAMLRDIEARHAKETESQRQQWVRQQEEARNRAEELKEEESSSDEEPEEDATDKRKGYPAHMKLDDDDASDDDDGYDGERPCWMGEGRE</sequence>
<evidence type="ECO:0000256" key="1">
    <source>
        <dbReference type="SAM" id="MobiDB-lite"/>
    </source>
</evidence>
<evidence type="ECO:0000313" key="2">
    <source>
        <dbReference type="EMBL" id="EER15602.1"/>
    </source>
</evidence>
<evidence type="ECO:0000313" key="3">
    <source>
        <dbReference type="Proteomes" id="UP000007800"/>
    </source>
</evidence>
<organism evidence="3">
    <name type="scientific">Perkinsus marinus (strain ATCC 50983 / TXsc)</name>
    <dbReference type="NCBI Taxonomy" id="423536"/>
    <lineage>
        <taxon>Eukaryota</taxon>
        <taxon>Sar</taxon>
        <taxon>Alveolata</taxon>
        <taxon>Perkinsozoa</taxon>
        <taxon>Perkinsea</taxon>
        <taxon>Perkinsida</taxon>
        <taxon>Perkinsidae</taxon>
        <taxon>Perkinsus</taxon>
    </lineage>
</organism>
<dbReference type="EMBL" id="GG673364">
    <property type="protein sequence ID" value="EER15602.1"/>
    <property type="molecule type" value="Genomic_DNA"/>
</dbReference>
<protein>
    <recommendedName>
        <fullName evidence="4">C2 domain-containing protein</fullName>
    </recommendedName>
</protein>
<evidence type="ECO:0008006" key="4">
    <source>
        <dbReference type="Google" id="ProtNLM"/>
    </source>
</evidence>
<dbReference type="AlphaFoldDB" id="C5KIU1"/>
<dbReference type="InterPro" id="IPR035892">
    <property type="entry name" value="C2_domain_sf"/>
</dbReference>
<dbReference type="GeneID" id="9046422"/>
<accession>C5KIU1</accession>